<protein>
    <submittedName>
        <fullName evidence="1">Uncharacterized protein</fullName>
    </submittedName>
</protein>
<dbReference type="eggNOG" id="arCOG05703">
    <property type="taxonomic scope" value="Archaea"/>
</dbReference>
<sequence>MSNDLGDIKGSVKRLRERVSSGTFIKAVGKGTVRDIETLIEYYELTKSCVMLTQDEAKSLYNLYVASEGRIKKLLEGFLETMITIKSRDFAAIYPFMPSDVKELLKPLLSSNTDEGIKEVLGNVLSNLNLLGSVLLNIAKREPGDVNGCVKGNCHSTGSC</sequence>
<dbReference type="Proteomes" id="UP000001137">
    <property type="component" value="Chromosome"/>
</dbReference>
<gene>
    <name evidence="1" type="ordered locus">Cmaq_0965</name>
</gene>
<dbReference type="KEGG" id="cma:Cmaq_0965"/>
<proteinExistence type="predicted"/>
<organism evidence="1 2">
    <name type="scientific">Caldivirga maquilingensis (strain ATCC 700844 / DSM 13496 / JCM 10307 / IC-167)</name>
    <dbReference type="NCBI Taxonomy" id="397948"/>
    <lineage>
        <taxon>Archaea</taxon>
        <taxon>Thermoproteota</taxon>
        <taxon>Thermoprotei</taxon>
        <taxon>Thermoproteales</taxon>
        <taxon>Thermoproteaceae</taxon>
        <taxon>Caldivirga</taxon>
    </lineage>
</organism>
<dbReference type="AlphaFoldDB" id="A8MDE1"/>
<dbReference type="GeneID" id="5708757"/>
<dbReference type="STRING" id="397948.Cmaq_0965"/>
<reference evidence="1 2" key="1">
    <citation type="submission" date="2007-10" db="EMBL/GenBank/DDBJ databases">
        <title>Complete sequence of Caldivirga maquilingensis IC-167.</title>
        <authorList>
            <consortium name="US DOE Joint Genome Institute"/>
            <person name="Copeland A."/>
            <person name="Lucas S."/>
            <person name="Lapidus A."/>
            <person name="Barry K."/>
            <person name="Glavina del Rio T."/>
            <person name="Dalin E."/>
            <person name="Tice H."/>
            <person name="Pitluck S."/>
            <person name="Saunders E."/>
            <person name="Brettin T."/>
            <person name="Bruce D."/>
            <person name="Detter J.C."/>
            <person name="Han C."/>
            <person name="Schmutz J."/>
            <person name="Larimer F."/>
            <person name="Land M."/>
            <person name="Hauser L."/>
            <person name="Kyrpides N."/>
            <person name="Ivanova N."/>
            <person name="Biddle J.F."/>
            <person name="Zhang Z."/>
            <person name="Fitz-Gibbon S.T."/>
            <person name="Lowe T.M."/>
            <person name="Saltikov C."/>
            <person name="House C.H."/>
            <person name="Richardson P."/>
        </authorList>
    </citation>
    <scope>NUCLEOTIDE SEQUENCE [LARGE SCALE GENOMIC DNA]</scope>
    <source>
        <strain evidence="2">ATCC 700844 / DSM 13496 / JCM 10307 / IC-167</strain>
    </source>
</reference>
<dbReference type="EMBL" id="CP000852">
    <property type="protein sequence ID" value="ABW01797.1"/>
    <property type="molecule type" value="Genomic_DNA"/>
</dbReference>
<evidence type="ECO:0000313" key="2">
    <source>
        <dbReference type="Proteomes" id="UP000001137"/>
    </source>
</evidence>
<dbReference type="RefSeq" id="WP_012186016.1">
    <property type="nucleotide sequence ID" value="NC_009954.1"/>
</dbReference>
<dbReference type="OrthoDB" id="377429at2157"/>
<keyword evidence="2" id="KW-1185">Reference proteome</keyword>
<name>A8MDE1_CALMQ</name>
<accession>A8MDE1</accession>
<evidence type="ECO:0000313" key="1">
    <source>
        <dbReference type="EMBL" id="ABW01797.1"/>
    </source>
</evidence>
<dbReference type="HOGENOM" id="CLU_1648227_0_0_2"/>